<dbReference type="GO" id="GO:0000287">
    <property type="term" value="F:magnesium ion binding"/>
    <property type="evidence" value="ECO:0007669"/>
    <property type="project" value="UniProtKB-UniRule"/>
</dbReference>
<evidence type="ECO:0000256" key="4">
    <source>
        <dbReference type="ARBA" id="ARBA00022832"/>
    </source>
</evidence>
<evidence type="ECO:0000313" key="10">
    <source>
        <dbReference type="EMBL" id="HGS05630.1"/>
    </source>
</evidence>
<gene>
    <name evidence="8" type="primary">acpS</name>
    <name evidence="10" type="ORF">ENT08_07835</name>
</gene>
<dbReference type="GO" id="GO:0008897">
    <property type="term" value="F:holo-[acyl-carrier-protein] synthase activity"/>
    <property type="evidence" value="ECO:0007669"/>
    <property type="project" value="UniProtKB-UniRule"/>
</dbReference>
<comment type="caution">
    <text evidence="10">The sequence shown here is derived from an EMBL/GenBank/DDBJ whole genome shotgun (WGS) entry which is preliminary data.</text>
</comment>
<reference evidence="10" key="1">
    <citation type="journal article" date="2020" name="mSystems">
        <title>Genome- and Community-Level Interaction Insights into Carbon Utilization and Element Cycling Functions of Hydrothermarchaeota in Hydrothermal Sediment.</title>
        <authorList>
            <person name="Zhou Z."/>
            <person name="Liu Y."/>
            <person name="Xu W."/>
            <person name="Pan J."/>
            <person name="Luo Z.H."/>
            <person name="Li M."/>
        </authorList>
    </citation>
    <scope>NUCLEOTIDE SEQUENCE [LARGE SCALE GENOMIC DNA]</scope>
    <source>
        <strain evidence="10">SpSt-548</strain>
    </source>
</reference>
<keyword evidence="1 8" id="KW-0444">Lipid biosynthesis</keyword>
<keyword evidence="5 8" id="KW-0460">Magnesium</keyword>
<dbReference type="GO" id="GO:0006633">
    <property type="term" value="P:fatty acid biosynthetic process"/>
    <property type="evidence" value="ECO:0007669"/>
    <property type="project" value="UniProtKB-UniRule"/>
</dbReference>
<dbReference type="InterPro" id="IPR008278">
    <property type="entry name" value="4-PPantetheinyl_Trfase_dom"/>
</dbReference>
<keyword evidence="6 8" id="KW-0443">Lipid metabolism</keyword>
<keyword evidence="3 8" id="KW-0479">Metal-binding</keyword>
<comment type="subcellular location">
    <subcellularLocation>
        <location evidence="8">Cytoplasm</location>
    </subcellularLocation>
</comment>
<organism evidence="10">
    <name type="scientific">Desulfobacca acetoxidans</name>
    <dbReference type="NCBI Taxonomy" id="60893"/>
    <lineage>
        <taxon>Bacteria</taxon>
        <taxon>Pseudomonadati</taxon>
        <taxon>Thermodesulfobacteriota</taxon>
        <taxon>Desulfobaccia</taxon>
        <taxon>Desulfobaccales</taxon>
        <taxon>Desulfobaccaceae</taxon>
        <taxon>Desulfobacca</taxon>
    </lineage>
</organism>
<name>A0A7V4G972_9BACT</name>
<evidence type="ECO:0000256" key="6">
    <source>
        <dbReference type="ARBA" id="ARBA00023098"/>
    </source>
</evidence>
<comment type="cofactor">
    <cofactor evidence="8">
        <name>Mg(2+)</name>
        <dbReference type="ChEBI" id="CHEBI:18420"/>
    </cofactor>
</comment>
<keyword evidence="2 8" id="KW-0808">Transferase</keyword>
<keyword evidence="7 8" id="KW-0275">Fatty acid biosynthesis</keyword>
<evidence type="ECO:0000256" key="7">
    <source>
        <dbReference type="ARBA" id="ARBA00023160"/>
    </source>
</evidence>
<accession>A0A7V4G972</accession>
<dbReference type="GO" id="GO:0005737">
    <property type="term" value="C:cytoplasm"/>
    <property type="evidence" value="ECO:0007669"/>
    <property type="project" value="UniProtKB-SubCell"/>
</dbReference>
<evidence type="ECO:0000256" key="3">
    <source>
        <dbReference type="ARBA" id="ARBA00022723"/>
    </source>
</evidence>
<dbReference type="HAMAP" id="MF_00101">
    <property type="entry name" value="AcpS"/>
    <property type="match status" value="1"/>
</dbReference>
<keyword evidence="8" id="KW-0963">Cytoplasm</keyword>
<dbReference type="EMBL" id="DSXI01000464">
    <property type="protein sequence ID" value="HGS05630.1"/>
    <property type="molecule type" value="Genomic_DNA"/>
</dbReference>
<dbReference type="NCBIfam" id="TIGR00516">
    <property type="entry name" value="acpS"/>
    <property type="match status" value="1"/>
</dbReference>
<evidence type="ECO:0000256" key="5">
    <source>
        <dbReference type="ARBA" id="ARBA00022842"/>
    </source>
</evidence>
<dbReference type="InterPro" id="IPR004568">
    <property type="entry name" value="Ppantetheine-prot_Trfase_dom"/>
</dbReference>
<dbReference type="Gene3D" id="3.90.470.20">
    <property type="entry name" value="4'-phosphopantetheinyl transferase domain"/>
    <property type="match status" value="1"/>
</dbReference>
<dbReference type="InterPro" id="IPR002582">
    <property type="entry name" value="ACPS"/>
</dbReference>
<feature type="domain" description="4'-phosphopantetheinyl transferase" evidence="9">
    <location>
        <begin position="4"/>
        <end position="116"/>
    </location>
</feature>
<comment type="similarity">
    <text evidence="8">Belongs to the P-Pant transferase superfamily. AcpS family.</text>
</comment>
<evidence type="ECO:0000259" key="9">
    <source>
        <dbReference type="Pfam" id="PF01648"/>
    </source>
</evidence>
<feature type="binding site" evidence="8">
    <location>
        <position position="58"/>
    </location>
    <ligand>
        <name>Mg(2+)</name>
        <dbReference type="ChEBI" id="CHEBI:18420"/>
    </ligand>
</feature>
<dbReference type="NCBIfam" id="TIGR00556">
    <property type="entry name" value="pantethn_trn"/>
    <property type="match status" value="1"/>
</dbReference>
<feature type="binding site" evidence="8">
    <location>
        <position position="8"/>
    </location>
    <ligand>
        <name>Mg(2+)</name>
        <dbReference type="ChEBI" id="CHEBI:18420"/>
    </ligand>
</feature>
<dbReference type="SUPFAM" id="SSF56214">
    <property type="entry name" value="4'-phosphopantetheinyl transferase"/>
    <property type="match status" value="1"/>
</dbReference>
<sequence>MVYGIGVDLVRVERIRRVLARYGERFLKRVFTPREIAYCRSRARQGEYQFAQRFAAKEAFSKALGVGLREGGIFWRDVEILPDPRGKPEVSVSGRAAALCAARGINRMHVSLTDEADQAVAVVVLEILP</sequence>
<keyword evidence="4 8" id="KW-0276">Fatty acid metabolism</keyword>
<dbReference type="InterPro" id="IPR037143">
    <property type="entry name" value="4-PPantetheinyl_Trfase_dom_sf"/>
</dbReference>
<dbReference type="EC" id="2.7.8.7" evidence="8"/>
<evidence type="ECO:0000256" key="8">
    <source>
        <dbReference type="HAMAP-Rule" id="MF_00101"/>
    </source>
</evidence>
<evidence type="ECO:0000256" key="1">
    <source>
        <dbReference type="ARBA" id="ARBA00022516"/>
    </source>
</evidence>
<comment type="catalytic activity">
    <reaction evidence="8">
        <text>apo-[ACP] + CoA = holo-[ACP] + adenosine 3',5'-bisphosphate + H(+)</text>
        <dbReference type="Rhea" id="RHEA:12068"/>
        <dbReference type="Rhea" id="RHEA-COMP:9685"/>
        <dbReference type="Rhea" id="RHEA-COMP:9690"/>
        <dbReference type="ChEBI" id="CHEBI:15378"/>
        <dbReference type="ChEBI" id="CHEBI:29999"/>
        <dbReference type="ChEBI" id="CHEBI:57287"/>
        <dbReference type="ChEBI" id="CHEBI:58343"/>
        <dbReference type="ChEBI" id="CHEBI:64479"/>
        <dbReference type="EC" id="2.7.8.7"/>
    </reaction>
</comment>
<evidence type="ECO:0000256" key="2">
    <source>
        <dbReference type="ARBA" id="ARBA00022679"/>
    </source>
</evidence>
<dbReference type="Pfam" id="PF01648">
    <property type="entry name" value="ACPS"/>
    <property type="match status" value="1"/>
</dbReference>
<dbReference type="AlphaFoldDB" id="A0A7V4G972"/>
<protein>
    <recommendedName>
        <fullName evidence="8">Holo-[acyl-carrier-protein] synthase</fullName>
        <shortName evidence="8">Holo-ACP synthase</shortName>
        <ecNumber evidence="8">2.7.8.7</ecNumber>
    </recommendedName>
    <alternativeName>
        <fullName evidence="8">4'-phosphopantetheinyl transferase AcpS</fullName>
    </alternativeName>
</protein>
<proteinExistence type="inferred from homology"/>
<comment type="function">
    <text evidence="8">Transfers the 4'-phosphopantetheine moiety from coenzyme A to a Ser of acyl-carrier-protein.</text>
</comment>